<organism evidence="3 4">
    <name type="scientific">Prosthecochloris marina</name>
    <dbReference type="NCBI Taxonomy" id="2017681"/>
    <lineage>
        <taxon>Bacteria</taxon>
        <taxon>Pseudomonadati</taxon>
        <taxon>Chlorobiota</taxon>
        <taxon>Chlorobiia</taxon>
        <taxon>Chlorobiales</taxon>
        <taxon>Chlorobiaceae</taxon>
        <taxon>Prosthecochloris</taxon>
    </lineage>
</organism>
<feature type="domain" description="Cell wall hydrolase SleB" evidence="2">
    <location>
        <begin position="80"/>
        <end position="186"/>
    </location>
</feature>
<proteinExistence type="predicted"/>
<keyword evidence="1" id="KW-1133">Transmembrane helix</keyword>
<dbReference type="Gene3D" id="1.10.10.2520">
    <property type="entry name" value="Cell wall hydrolase SleB, domain 1"/>
    <property type="match status" value="1"/>
</dbReference>
<comment type="caution">
    <text evidence="3">The sequence shown here is derived from an EMBL/GenBank/DDBJ whole genome shotgun (WGS) entry which is preliminary data.</text>
</comment>
<dbReference type="Proteomes" id="UP000246278">
    <property type="component" value="Unassembled WGS sequence"/>
</dbReference>
<evidence type="ECO:0000256" key="1">
    <source>
        <dbReference type="SAM" id="Phobius"/>
    </source>
</evidence>
<dbReference type="EMBL" id="PDNZ01000005">
    <property type="protein sequence ID" value="PWW81821.1"/>
    <property type="molecule type" value="Genomic_DNA"/>
</dbReference>
<evidence type="ECO:0000259" key="2">
    <source>
        <dbReference type="Pfam" id="PF07486"/>
    </source>
</evidence>
<keyword evidence="1" id="KW-0472">Membrane</keyword>
<protein>
    <submittedName>
        <fullName evidence="3">Cell wall hydrolase</fullName>
    </submittedName>
</protein>
<evidence type="ECO:0000313" key="3">
    <source>
        <dbReference type="EMBL" id="PWW81821.1"/>
    </source>
</evidence>
<feature type="transmembrane region" description="Helical" evidence="1">
    <location>
        <begin position="20"/>
        <end position="39"/>
    </location>
</feature>
<gene>
    <name evidence="3" type="ORF">CR164_08350</name>
</gene>
<dbReference type="OrthoDB" id="9785345at2"/>
<keyword evidence="1" id="KW-0812">Transmembrane</keyword>
<accession>A0A317T8R0</accession>
<reference evidence="4" key="1">
    <citation type="submission" date="2017-10" db="EMBL/GenBank/DDBJ databases">
        <authorList>
            <person name="Gaisin V.A."/>
            <person name="Rysina M.S."/>
            <person name="Grouzdev D.S."/>
        </authorList>
    </citation>
    <scope>NUCLEOTIDE SEQUENCE [LARGE SCALE GENOMIC DNA]</scope>
    <source>
        <strain evidence="4">V1</strain>
    </source>
</reference>
<dbReference type="InterPro" id="IPR011105">
    <property type="entry name" value="Cell_wall_hydrolase_SleB"/>
</dbReference>
<name>A0A317T8R0_9CHLB</name>
<dbReference type="InterPro" id="IPR042047">
    <property type="entry name" value="SleB_dom1"/>
</dbReference>
<dbReference type="RefSeq" id="WP_110023466.1">
    <property type="nucleotide sequence ID" value="NZ_PDNZ01000005.1"/>
</dbReference>
<dbReference type="GO" id="GO:0016787">
    <property type="term" value="F:hydrolase activity"/>
    <property type="evidence" value="ECO:0007669"/>
    <property type="project" value="UniProtKB-KW"/>
</dbReference>
<sequence>MKKLINIFKERTKAIPAEKAKALGGAVALAGLFSIGFMIKSHISPQPRQKLERRNNEYVKTLQSDEIEWLARNIYHEARGESWEGMLAVGVVTLNRVKSADYPDTIEEVVKEYKQFSWFWDGLPDRVGDRAAWKKAKTAAAEVMLNPDLPLAKKLEGVTHYHADYVSPYWAGAKKEVTTIGRHVFYM</sequence>
<keyword evidence="4" id="KW-1185">Reference proteome</keyword>
<evidence type="ECO:0000313" key="4">
    <source>
        <dbReference type="Proteomes" id="UP000246278"/>
    </source>
</evidence>
<dbReference type="Pfam" id="PF07486">
    <property type="entry name" value="Hydrolase_2"/>
    <property type="match status" value="1"/>
</dbReference>
<keyword evidence="3" id="KW-0378">Hydrolase</keyword>
<dbReference type="AlphaFoldDB" id="A0A317T8R0"/>